<feature type="compositionally biased region" description="Basic and acidic residues" evidence="1">
    <location>
        <begin position="59"/>
        <end position="73"/>
    </location>
</feature>
<feature type="compositionally biased region" description="Gly residues" evidence="1">
    <location>
        <begin position="248"/>
        <end position="269"/>
    </location>
</feature>
<feature type="compositionally biased region" description="Basic and acidic residues" evidence="1">
    <location>
        <begin position="333"/>
        <end position="350"/>
    </location>
</feature>
<organism evidence="2 3">
    <name type="scientific">Mustela putorius furo</name>
    <name type="common">European domestic ferret</name>
    <name type="synonym">Mustela furo</name>
    <dbReference type="NCBI Taxonomy" id="9669"/>
    <lineage>
        <taxon>Eukaryota</taxon>
        <taxon>Metazoa</taxon>
        <taxon>Chordata</taxon>
        <taxon>Craniata</taxon>
        <taxon>Vertebrata</taxon>
        <taxon>Euteleostomi</taxon>
        <taxon>Mammalia</taxon>
        <taxon>Eutheria</taxon>
        <taxon>Laurasiatheria</taxon>
        <taxon>Carnivora</taxon>
        <taxon>Caniformia</taxon>
        <taxon>Musteloidea</taxon>
        <taxon>Mustelidae</taxon>
        <taxon>Mustelinae</taxon>
        <taxon>Mustela</taxon>
    </lineage>
</organism>
<name>A0A8U0VB70_MUSPF</name>
<dbReference type="Proteomes" id="UP000000715">
    <property type="component" value="Unplaced"/>
</dbReference>
<feature type="region of interest" description="Disordered" evidence="1">
    <location>
        <begin position="1"/>
        <end position="73"/>
    </location>
</feature>
<feature type="region of interest" description="Disordered" evidence="1">
    <location>
        <begin position="301"/>
        <end position="368"/>
    </location>
</feature>
<dbReference type="AlphaFoldDB" id="A0A8U0VB70"/>
<proteinExistence type="predicted"/>
<feature type="compositionally biased region" description="Low complexity" evidence="1">
    <location>
        <begin position="17"/>
        <end position="28"/>
    </location>
</feature>
<dbReference type="GeneID" id="123394818"/>
<feature type="region of interest" description="Disordered" evidence="1">
    <location>
        <begin position="85"/>
        <end position="271"/>
    </location>
</feature>
<dbReference type="RefSeq" id="XP_044945444.1">
    <property type="nucleotide sequence ID" value="XM_045089509.1"/>
</dbReference>
<feature type="compositionally biased region" description="Pro residues" evidence="1">
    <location>
        <begin position="139"/>
        <end position="149"/>
    </location>
</feature>
<gene>
    <name evidence="3" type="primary">LOC123394818</name>
</gene>
<accession>A0A8U0VB70</accession>
<reference evidence="3" key="1">
    <citation type="submission" date="2025-08" db="UniProtKB">
        <authorList>
            <consortium name="RefSeq"/>
        </authorList>
    </citation>
    <scope>IDENTIFICATION</scope>
    <source>
        <tissue evidence="3">Brain</tissue>
    </source>
</reference>
<evidence type="ECO:0000313" key="3">
    <source>
        <dbReference type="RefSeq" id="XP_044945444.1"/>
    </source>
</evidence>
<evidence type="ECO:0000313" key="2">
    <source>
        <dbReference type="Proteomes" id="UP000000715"/>
    </source>
</evidence>
<sequence>MVGAGQRARVTPSSGQGARRPPSTPGRGAARRRARGPRAEAAARQAGGRGLGASGVGSEELRKERSSFRGTLEREAVRHALICICGRPPPPLLRPLRPLRLPGRGRGRGGEGRGGRRRRREGGGEGGRDAQAFVVQSPPAQPQPQPAAPLPGRTERLAPARTPPRTSSRRPPPARQPATRSLAGRLPLAAPVPFLIAPPTPVPGRPARTRQRPPAIGPVWPTWGTNDPRSLGATKRPAQVTARVTPGSGRGHGGEGSAGRGRRGPGPGRGDVRGFLFHLPAWTLSLRCEAPRGLVACPAPPSASLRDPDPGPSLRTARRAQSVGKPCHRTARLRQDGKPHGHSGRKEKEAVCSAGGSGPKEPVANGGFRFGKNPSSLACMGACDA</sequence>
<protein>
    <submittedName>
        <fullName evidence="3">Translation initiation factor IF-2-like</fullName>
    </submittedName>
</protein>
<keyword evidence="2" id="KW-1185">Reference proteome</keyword>
<evidence type="ECO:0000256" key="1">
    <source>
        <dbReference type="SAM" id="MobiDB-lite"/>
    </source>
</evidence>